<dbReference type="PANTHER" id="PTHR30575:SF0">
    <property type="entry name" value="XAA-ARG DIPEPTIDASE"/>
    <property type="match status" value="1"/>
</dbReference>
<dbReference type="NCBIfam" id="TIGR01891">
    <property type="entry name" value="amidohydrolases"/>
    <property type="match status" value="1"/>
</dbReference>
<organism evidence="3 4">
    <name type="scientific">Rhodofomes roseus</name>
    <dbReference type="NCBI Taxonomy" id="34475"/>
    <lineage>
        <taxon>Eukaryota</taxon>
        <taxon>Fungi</taxon>
        <taxon>Dikarya</taxon>
        <taxon>Basidiomycota</taxon>
        <taxon>Agaricomycotina</taxon>
        <taxon>Agaricomycetes</taxon>
        <taxon>Polyporales</taxon>
        <taxon>Rhodofomes</taxon>
    </lineage>
</organism>
<feature type="domain" description="Peptidase M20 dimerisation" evidence="2">
    <location>
        <begin position="289"/>
        <end position="379"/>
    </location>
</feature>
<dbReference type="PANTHER" id="PTHR30575">
    <property type="entry name" value="PEPTIDASE M20"/>
    <property type="match status" value="1"/>
</dbReference>
<comment type="caution">
    <text evidence="3">The sequence shown here is derived from an EMBL/GenBank/DDBJ whole genome shotgun (WGS) entry which is preliminary data.</text>
</comment>
<reference evidence="3 4" key="1">
    <citation type="submission" date="2019-01" db="EMBL/GenBank/DDBJ databases">
        <title>Genome sequencing of the rare red list fungi Fomitopsis rosea.</title>
        <authorList>
            <person name="Buettner E."/>
            <person name="Kellner H."/>
        </authorList>
    </citation>
    <scope>NUCLEOTIDE SEQUENCE [LARGE SCALE GENOMIC DNA]</scope>
    <source>
        <strain evidence="3 4">DSM 105464</strain>
    </source>
</reference>
<dbReference type="FunFam" id="3.30.70.360:FF:000004">
    <property type="entry name" value="Peptidase M20 domain-containing protein 2"/>
    <property type="match status" value="1"/>
</dbReference>
<evidence type="ECO:0000256" key="1">
    <source>
        <dbReference type="ARBA" id="ARBA00006247"/>
    </source>
</evidence>
<dbReference type="SUPFAM" id="SSF53187">
    <property type="entry name" value="Zn-dependent exopeptidases"/>
    <property type="match status" value="1"/>
</dbReference>
<dbReference type="InterPro" id="IPR011650">
    <property type="entry name" value="Peptidase_M20_dimer"/>
</dbReference>
<dbReference type="Gene3D" id="3.40.630.10">
    <property type="entry name" value="Zn peptidases"/>
    <property type="match status" value="1"/>
</dbReference>
<dbReference type="Pfam" id="PF01546">
    <property type="entry name" value="Peptidase_M20"/>
    <property type="match status" value="1"/>
</dbReference>
<accession>A0A4Y9Y473</accession>
<name>A0A4Y9Y473_9APHY</name>
<dbReference type="Proteomes" id="UP000298390">
    <property type="component" value="Unassembled WGS sequence"/>
</dbReference>
<dbReference type="STRING" id="34475.A0A4Y9Y473"/>
<evidence type="ECO:0000313" key="3">
    <source>
        <dbReference type="EMBL" id="TFY56231.1"/>
    </source>
</evidence>
<proteinExistence type="inferred from homology"/>
<dbReference type="InterPro" id="IPR052030">
    <property type="entry name" value="Peptidase_M20/M20A_hydrolases"/>
</dbReference>
<dbReference type="CDD" id="cd05672">
    <property type="entry name" value="M20_ACY1L2-like"/>
    <property type="match status" value="1"/>
</dbReference>
<dbReference type="InterPro" id="IPR017439">
    <property type="entry name" value="Amidohydrolase"/>
</dbReference>
<sequence>MSDEQTQVGCFTRLLSFHRRRKSTPGVQVGLADGFNSMRQTSLPAAEVKRVAPESASDAQKGSEELPSYAQFANTCMCCDYTLGRNVHINTEKPPSYGGLSDIFRPEVLKTIEETVDKYDSELRELSLDILAHPEIAWQEKRTHDKLTAYMSSHGFSVTPHYLGLSTAWRAVFSHTSSSASAQTEKPRVIGVNSEMDALPGVGHACGHNLIAIAGVGVALAIKAALEKHDVSGQVVLLGTPAEEGGGGKISLLDAGAYDEMDACIMCHPGGGPDSYASIGPSLASQPLEVEFFGHGAHAAWAPWEAQNALDAAFLAYSSVAVLRQQIKPTHRVHGIVSGKDWAPNIVPDYAKMRWIVRAPTWGEVEVLRERVKACFEGAAHATGCKLSMSIGVGYYELRQNQVLGTQYAEVIDQYGVTAKFDEGMAASTDFGNVTYGTSCPSIQLADQHNLTIAQSSHTALPSLHPNFTIPTDPNGGNHTPQFTKSAGTIEAHRLAIKTIKALALTGFRVVDDAQFAEDAKKAWEVQMGEDLGKRMRV</sequence>
<dbReference type="InterPro" id="IPR002933">
    <property type="entry name" value="Peptidase_M20"/>
</dbReference>
<comment type="similarity">
    <text evidence="1">Belongs to the peptidase M20A family.</text>
</comment>
<evidence type="ECO:0000259" key="2">
    <source>
        <dbReference type="Pfam" id="PF07687"/>
    </source>
</evidence>
<dbReference type="Gene3D" id="3.30.70.360">
    <property type="match status" value="1"/>
</dbReference>
<dbReference type="Pfam" id="PF07687">
    <property type="entry name" value="M20_dimer"/>
    <property type="match status" value="1"/>
</dbReference>
<gene>
    <name evidence="3" type="ORF">EVJ58_g7767</name>
</gene>
<evidence type="ECO:0000313" key="4">
    <source>
        <dbReference type="Proteomes" id="UP000298390"/>
    </source>
</evidence>
<dbReference type="SUPFAM" id="SSF55031">
    <property type="entry name" value="Bacterial exopeptidase dimerisation domain"/>
    <property type="match status" value="1"/>
</dbReference>
<dbReference type="GO" id="GO:0016805">
    <property type="term" value="F:dipeptidase activity"/>
    <property type="evidence" value="ECO:0007669"/>
    <property type="project" value="TreeGrafter"/>
</dbReference>
<dbReference type="AlphaFoldDB" id="A0A4Y9Y473"/>
<dbReference type="InterPro" id="IPR036264">
    <property type="entry name" value="Bact_exopeptidase_dim_dom"/>
</dbReference>
<dbReference type="EMBL" id="SEKV01000522">
    <property type="protein sequence ID" value="TFY56231.1"/>
    <property type="molecule type" value="Genomic_DNA"/>
</dbReference>
<protein>
    <recommendedName>
        <fullName evidence="2">Peptidase M20 dimerisation domain-containing protein</fullName>
    </recommendedName>
</protein>